<evidence type="ECO:0000256" key="2">
    <source>
        <dbReference type="SAM" id="Phobius"/>
    </source>
</evidence>
<feature type="compositionally biased region" description="Acidic residues" evidence="1">
    <location>
        <begin position="259"/>
        <end position="282"/>
    </location>
</feature>
<reference evidence="4" key="3">
    <citation type="submission" date="2021-02" db="UniProtKB">
        <authorList>
            <consortium name="EnsemblMetazoa"/>
        </authorList>
    </citation>
    <scope>IDENTIFICATION</scope>
    <source>
        <strain evidence="4">USDA</strain>
    </source>
</reference>
<accession>E0VT61</accession>
<dbReference type="KEGG" id="phu:Phum_PHUM427220"/>
<gene>
    <name evidence="4" type="primary">8230104</name>
    <name evidence="3" type="ORF">Phum_PHUM427220</name>
</gene>
<feature type="transmembrane region" description="Helical" evidence="2">
    <location>
        <begin position="93"/>
        <end position="113"/>
    </location>
</feature>
<dbReference type="InParanoid" id="E0VT61"/>
<organism>
    <name type="scientific">Pediculus humanus subsp. corporis</name>
    <name type="common">Body louse</name>
    <dbReference type="NCBI Taxonomy" id="121224"/>
    <lineage>
        <taxon>Eukaryota</taxon>
        <taxon>Metazoa</taxon>
        <taxon>Ecdysozoa</taxon>
        <taxon>Arthropoda</taxon>
        <taxon>Hexapoda</taxon>
        <taxon>Insecta</taxon>
        <taxon>Pterygota</taxon>
        <taxon>Neoptera</taxon>
        <taxon>Paraneoptera</taxon>
        <taxon>Psocodea</taxon>
        <taxon>Troctomorpha</taxon>
        <taxon>Phthiraptera</taxon>
        <taxon>Anoplura</taxon>
        <taxon>Pediculidae</taxon>
        <taxon>Pediculus</taxon>
    </lineage>
</organism>
<dbReference type="HOGENOM" id="CLU_987987_0_0_1"/>
<dbReference type="Proteomes" id="UP000009046">
    <property type="component" value="Unassembled WGS sequence"/>
</dbReference>
<reference evidence="3" key="2">
    <citation type="submission" date="2007-04" db="EMBL/GenBank/DDBJ databases">
        <title>The genome of the human body louse.</title>
        <authorList>
            <consortium name="The Human Body Louse Genome Consortium"/>
            <person name="Kirkness E."/>
            <person name="Walenz B."/>
            <person name="Hass B."/>
            <person name="Bruggner R."/>
            <person name="Strausberg R."/>
        </authorList>
    </citation>
    <scope>NUCLEOTIDE SEQUENCE</scope>
    <source>
        <strain evidence="3">USDA</strain>
    </source>
</reference>
<dbReference type="AlphaFoldDB" id="E0VT61"/>
<proteinExistence type="predicted"/>
<feature type="region of interest" description="Disordered" evidence="1">
    <location>
        <begin position="252"/>
        <end position="282"/>
    </location>
</feature>
<keyword evidence="5" id="KW-1185">Reference proteome</keyword>
<keyword evidence="2" id="KW-0472">Membrane</keyword>
<dbReference type="EMBL" id="AAZO01005218">
    <property type="status" value="NOT_ANNOTATED_CDS"/>
    <property type="molecule type" value="Genomic_DNA"/>
</dbReference>
<keyword evidence="2" id="KW-0812">Transmembrane</keyword>
<name>E0VT61_PEDHC</name>
<protein>
    <submittedName>
        <fullName evidence="3 4">Uncharacterized protein</fullName>
    </submittedName>
</protein>
<dbReference type="VEuPathDB" id="VectorBase:PHUM427220"/>
<evidence type="ECO:0000313" key="3">
    <source>
        <dbReference type="EMBL" id="EEB16567.1"/>
    </source>
</evidence>
<feature type="transmembrane region" description="Helical" evidence="2">
    <location>
        <begin position="133"/>
        <end position="160"/>
    </location>
</feature>
<dbReference type="EnsemblMetazoa" id="PHUM427220-RA">
    <property type="protein sequence ID" value="PHUM427220-PA"/>
    <property type="gene ID" value="PHUM427220"/>
</dbReference>
<feature type="transmembrane region" description="Helical" evidence="2">
    <location>
        <begin position="49"/>
        <end position="72"/>
    </location>
</feature>
<evidence type="ECO:0000256" key="1">
    <source>
        <dbReference type="SAM" id="MobiDB-lite"/>
    </source>
</evidence>
<dbReference type="EMBL" id="DS235759">
    <property type="protein sequence ID" value="EEB16567.1"/>
    <property type="molecule type" value="Genomic_DNA"/>
</dbReference>
<evidence type="ECO:0000313" key="5">
    <source>
        <dbReference type="Proteomes" id="UP000009046"/>
    </source>
</evidence>
<dbReference type="GeneID" id="8230104"/>
<keyword evidence="2" id="KW-1133">Transmembrane helix</keyword>
<reference evidence="3" key="1">
    <citation type="submission" date="2007-04" db="EMBL/GenBank/DDBJ databases">
        <title>Annotation of Pediculus humanus corporis strain USDA.</title>
        <authorList>
            <person name="Kirkness E."/>
            <person name="Hannick L."/>
            <person name="Hass B."/>
            <person name="Bruggner R."/>
            <person name="Lawson D."/>
            <person name="Bidwell S."/>
            <person name="Joardar V."/>
            <person name="Caler E."/>
            <person name="Walenz B."/>
            <person name="Inman J."/>
            <person name="Schobel S."/>
            <person name="Galinsky K."/>
            <person name="Amedeo P."/>
            <person name="Strausberg R."/>
        </authorList>
    </citation>
    <scope>NUCLEOTIDE SEQUENCE</scope>
    <source>
        <strain evidence="3">USDA</strain>
    </source>
</reference>
<dbReference type="CTD" id="8230104"/>
<sequence>MSKRYSFVISVASICGLVRPKCPLDGNYLGKFNNDYKNGEKINLMTPDIIFAILVAKIMFNISHVILSIFLYKANNKEIIGNKKRLTDLLMGWTLLTLSMSCLDGFLTFQLFQDMFSLINYLDSDNDFIENPLLGGIQFIPLIFGLVSCRLIVLWFWNVIGKKESLNKSKNEENESYSPMPIRKISNGLPYRKTKSEWDLYTMEAVTHFNEDESTIPKTFLPNEKVEEVEEQTRKKNDYIFAYSQPEIDYKNGIKNDGYDYDTDEEERQVDDDDDGEVEKGF</sequence>
<dbReference type="RefSeq" id="XP_002429305.1">
    <property type="nucleotide sequence ID" value="XM_002429260.1"/>
</dbReference>
<evidence type="ECO:0000313" key="4">
    <source>
        <dbReference type="EnsemblMetazoa" id="PHUM427220-PA"/>
    </source>
</evidence>